<sequence>MFAQLVYEYYTPNIRSISRRNFIQRKSWLKTTKNTFFGKKVTWRIIPVRNAAASGLMTQIESSLENLVFS</sequence>
<protein>
    <submittedName>
        <fullName evidence="1">Uncharacterized protein</fullName>
    </submittedName>
</protein>
<reference evidence="1 2" key="1">
    <citation type="journal article" date="2016" name="Front. Microbiol.">
        <title>High-Level Heat Resistance of Spores of Bacillus amyloliquefaciens and Bacillus licheniformis Results from the Presence of a spoVA Operon in a Tn1546 Transposon.</title>
        <authorList>
            <person name="Berendsen E.M."/>
            <person name="Koning R.A."/>
            <person name="Boekhorst J."/>
            <person name="de Jong A."/>
            <person name="Kuipers O.P."/>
            <person name="Wells-Bennik M.H."/>
        </authorList>
    </citation>
    <scope>NUCLEOTIDE SEQUENCE [LARGE SCALE GENOMIC DNA]</scope>
    <source>
        <strain evidence="1 2">B4121</strain>
    </source>
</reference>
<dbReference type="Proteomes" id="UP000185604">
    <property type="component" value="Unassembled WGS sequence"/>
</dbReference>
<evidence type="ECO:0000313" key="2">
    <source>
        <dbReference type="Proteomes" id="UP000185604"/>
    </source>
</evidence>
<proteinExistence type="predicted"/>
<name>A0A7Z0WVT9_9BACI</name>
<dbReference type="EMBL" id="LKPO01000021">
    <property type="protein sequence ID" value="OLF90304.1"/>
    <property type="molecule type" value="Genomic_DNA"/>
</dbReference>
<comment type="caution">
    <text evidence="1">The sequence shown here is derived from an EMBL/GenBank/DDBJ whole genome shotgun (WGS) entry which is preliminary data.</text>
</comment>
<organism evidence="1 2">
    <name type="scientific">Bacillus paralicheniformis</name>
    <dbReference type="NCBI Taxonomy" id="1648923"/>
    <lineage>
        <taxon>Bacteria</taxon>
        <taxon>Bacillati</taxon>
        <taxon>Bacillota</taxon>
        <taxon>Bacilli</taxon>
        <taxon>Bacillales</taxon>
        <taxon>Bacillaceae</taxon>
        <taxon>Bacillus</taxon>
    </lineage>
</organism>
<accession>A0A7Z0WVT9</accession>
<evidence type="ECO:0000313" key="1">
    <source>
        <dbReference type="EMBL" id="OLF90304.1"/>
    </source>
</evidence>
<dbReference type="AlphaFoldDB" id="A0A7Z0WVT9"/>
<gene>
    <name evidence="1" type="ORF">B4121_3579</name>
</gene>